<evidence type="ECO:0000256" key="2">
    <source>
        <dbReference type="ARBA" id="ARBA00022448"/>
    </source>
</evidence>
<feature type="transmembrane region" description="Helical" evidence="7">
    <location>
        <begin position="197"/>
        <end position="216"/>
    </location>
</feature>
<feature type="domain" description="Major facilitator superfamily (MFS) profile" evidence="8">
    <location>
        <begin position="12"/>
        <end position="469"/>
    </location>
</feature>
<dbReference type="Gene3D" id="1.20.1720.10">
    <property type="entry name" value="Multidrug resistance protein D"/>
    <property type="match status" value="1"/>
</dbReference>
<feature type="transmembrane region" description="Helical" evidence="7">
    <location>
        <begin position="228"/>
        <end position="250"/>
    </location>
</feature>
<keyword evidence="3" id="KW-1003">Cell membrane</keyword>
<gene>
    <name evidence="9" type="ORF">ACFFH7_42180</name>
</gene>
<feature type="transmembrane region" description="Helical" evidence="7">
    <location>
        <begin position="303"/>
        <end position="323"/>
    </location>
</feature>
<dbReference type="InterPro" id="IPR036259">
    <property type="entry name" value="MFS_trans_sf"/>
</dbReference>
<feature type="transmembrane region" description="Helical" evidence="7">
    <location>
        <begin position="443"/>
        <end position="463"/>
    </location>
</feature>
<evidence type="ECO:0000256" key="5">
    <source>
        <dbReference type="ARBA" id="ARBA00022989"/>
    </source>
</evidence>
<feature type="transmembrane region" description="Helical" evidence="7">
    <location>
        <begin position="111"/>
        <end position="130"/>
    </location>
</feature>
<evidence type="ECO:0000313" key="10">
    <source>
        <dbReference type="Proteomes" id="UP001589810"/>
    </source>
</evidence>
<feature type="transmembrane region" description="Helical" evidence="7">
    <location>
        <begin position="335"/>
        <end position="355"/>
    </location>
</feature>
<feature type="transmembrane region" description="Helical" evidence="7">
    <location>
        <begin position="270"/>
        <end position="291"/>
    </location>
</feature>
<dbReference type="InterPro" id="IPR020846">
    <property type="entry name" value="MFS_dom"/>
</dbReference>
<proteinExistence type="predicted"/>
<evidence type="ECO:0000256" key="4">
    <source>
        <dbReference type="ARBA" id="ARBA00022692"/>
    </source>
</evidence>
<keyword evidence="4 7" id="KW-0812">Transmembrane</keyword>
<feature type="transmembrane region" description="Helical" evidence="7">
    <location>
        <begin position="78"/>
        <end position="105"/>
    </location>
</feature>
<dbReference type="EMBL" id="JBHLUD010000015">
    <property type="protein sequence ID" value="MFC0548176.1"/>
    <property type="molecule type" value="Genomic_DNA"/>
</dbReference>
<dbReference type="PRINTS" id="PR01036">
    <property type="entry name" value="TCRTETB"/>
</dbReference>
<keyword evidence="10" id="KW-1185">Reference proteome</keyword>
<keyword evidence="5 7" id="KW-1133">Transmembrane helix</keyword>
<keyword evidence="2" id="KW-0813">Transport</keyword>
<feature type="transmembrane region" description="Helical" evidence="7">
    <location>
        <begin position="47"/>
        <end position="66"/>
    </location>
</feature>
<reference evidence="9 10" key="1">
    <citation type="submission" date="2024-09" db="EMBL/GenBank/DDBJ databases">
        <authorList>
            <person name="Sun Q."/>
            <person name="Mori K."/>
        </authorList>
    </citation>
    <scope>NUCLEOTIDE SEQUENCE [LARGE SCALE GENOMIC DNA]</scope>
    <source>
        <strain evidence="9 10">TBRC 1432</strain>
    </source>
</reference>
<dbReference type="NCBIfam" id="TIGR00711">
    <property type="entry name" value="efflux_EmrB"/>
    <property type="match status" value="1"/>
</dbReference>
<feature type="transmembrane region" description="Helical" evidence="7">
    <location>
        <begin position="164"/>
        <end position="185"/>
    </location>
</feature>
<dbReference type="Proteomes" id="UP001589810">
    <property type="component" value="Unassembled WGS sequence"/>
</dbReference>
<dbReference type="InterPro" id="IPR011701">
    <property type="entry name" value="MFS"/>
</dbReference>
<evidence type="ECO:0000313" key="9">
    <source>
        <dbReference type="EMBL" id="MFC0548176.1"/>
    </source>
</evidence>
<dbReference type="PROSITE" id="PS50850">
    <property type="entry name" value="MFS"/>
    <property type="match status" value="1"/>
</dbReference>
<evidence type="ECO:0000256" key="7">
    <source>
        <dbReference type="SAM" id="Phobius"/>
    </source>
</evidence>
<feature type="transmembrane region" description="Helical" evidence="7">
    <location>
        <begin position="361"/>
        <end position="383"/>
    </location>
</feature>
<comment type="caution">
    <text evidence="9">The sequence shown here is derived from an EMBL/GenBank/DDBJ whole genome shotgun (WGS) entry which is preliminary data.</text>
</comment>
<feature type="transmembrane region" description="Helical" evidence="7">
    <location>
        <begin position="404"/>
        <end position="423"/>
    </location>
</feature>
<accession>A0ABV6N878</accession>
<evidence type="ECO:0000259" key="8">
    <source>
        <dbReference type="PROSITE" id="PS50850"/>
    </source>
</evidence>
<dbReference type="Pfam" id="PF07690">
    <property type="entry name" value="MFS_1"/>
    <property type="match status" value="1"/>
</dbReference>
<evidence type="ECO:0000256" key="1">
    <source>
        <dbReference type="ARBA" id="ARBA00004651"/>
    </source>
</evidence>
<dbReference type="Gene3D" id="1.20.1250.20">
    <property type="entry name" value="MFS general substrate transporter like domains"/>
    <property type="match status" value="1"/>
</dbReference>
<comment type="subcellular location">
    <subcellularLocation>
        <location evidence="1">Cell membrane</location>
        <topology evidence="1">Multi-pass membrane protein</topology>
    </subcellularLocation>
</comment>
<name>A0ABV6N878_9PSEU</name>
<dbReference type="SUPFAM" id="SSF103473">
    <property type="entry name" value="MFS general substrate transporter"/>
    <property type="match status" value="1"/>
</dbReference>
<keyword evidence="6 7" id="KW-0472">Membrane</keyword>
<feature type="transmembrane region" description="Helical" evidence="7">
    <location>
        <begin position="137"/>
        <end position="158"/>
    </location>
</feature>
<organism evidence="9 10">
    <name type="scientific">Kutzneria chonburiensis</name>
    <dbReference type="NCBI Taxonomy" id="1483604"/>
    <lineage>
        <taxon>Bacteria</taxon>
        <taxon>Bacillati</taxon>
        <taxon>Actinomycetota</taxon>
        <taxon>Actinomycetes</taxon>
        <taxon>Pseudonocardiales</taxon>
        <taxon>Pseudonocardiaceae</taxon>
        <taxon>Kutzneria</taxon>
    </lineage>
</organism>
<evidence type="ECO:0000256" key="6">
    <source>
        <dbReference type="ARBA" id="ARBA00023136"/>
    </source>
</evidence>
<dbReference type="PANTHER" id="PTHR42718">
    <property type="entry name" value="MAJOR FACILITATOR SUPERFAMILY MULTIDRUG TRANSPORTER MFSC"/>
    <property type="match status" value="1"/>
</dbReference>
<dbReference type="RefSeq" id="WP_273937989.1">
    <property type="nucleotide sequence ID" value="NZ_CP097263.1"/>
</dbReference>
<protein>
    <submittedName>
        <fullName evidence="9">DHA2 family efflux MFS transporter permease subunit</fullName>
    </submittedName>
</protein>
<evidence type="ECO:0000256" key="3">
    <source>
        <dbReference type="ARBA" id="ARBA00022475"/>
    </source>
</evidence>
<sequence length="484" mass="49804">MSVTKTTNPWTALAALCVGFFLIMMDTTIVNVAIPDMLADLNADLNGITWVNSVYLLAYAVPLLVAGRLGDQLGRKRVFVAGMAVFTAASLWCGLSTGVGMLVAARAVQGLGAAIMAPQTMAFIGILFPAERRGAALGAWGAVAGAATTAGPLLGGFLVSSLDWHSIFLVNVPIGIGGIVAALRLLPGQQEKRSHRFDFLGTVLCGLGLLALVFGLQNGAQYHWGTVVGPFTVPEFIGVGVLLLVAFVFWQHKNTAEPLMPLGLFRYRNFNAAVVATTTICFSLMGFYLPLTLLLQSVLLQTPWQAGLLMVPIAVGAGVMGPIAGTLSDKISGKWVVLTGFVLFAVGITMIALTASPGANLVVLVVALAICGIATGIAFAPIANVATGDLPPQLMGAASGVFNLTRQVGSVVGTALVSVLLQAELAGAPTTDVAARQGLAHAVGSSLLLPVAVLVVGSLACLAMTARKKVEVVVPTQIPAKASA</sequence>
<feature type="transmembrane region" description="Helical" evidence="7">
    <location>
        <begin position="12"/>
        <end position="35"/>
    </location>
</feature>
<dbReference type="InterPro" id="IPR004638">
    <property type="entry name" value="EmrB-like"/>
</dbReference>
<dbReference type="PANTHER" id="PTHR42718:SF46">
    <property type="entry name" value="BLR6921 PROTEIN"/>
    <property type="match status" value="1"/>
</dbReference>